<protein>
    <submittedName>
        <fullName evidence="1">Uncharacterized protein</fullName>
    </submittedName>
</protein>
<reference evidence="1" key="1">
    <citation type="journal article" date="2014" name="Front. Microbiol.">
        <title>High frequency of phylogenetically diverse reductive dehalogenase-homologous genes in deep subseafloor sedimentary metagenomes.</title>
        <authorList>
            <person name="Kawai M."/>
            <person name="Futagami T."/>
            <person name="Toyoda A."/>
            <person name="Takaki Y."/>
            <person name="Nishi S."/>
            <person name="Hori S."/>
            <person name="Arai W."/>
            <person name="Tsubouchi T."/>
            <person name="Morono Y."/>
            <person name="Uchiyama I."/>
            <person name="Ito T."/>
            <person name="Fujiyama A."/>
            <person name="Inagaki F."/>
            <person name="Takami H."/>
        </authorList>
    </citation>
    <scope>NUCLEOTIDE SEQUENCE</scope>
    <source>
        <strain evidence="1">Expedition CK06-06</strain>
    </source>
</reference>
<organism evidence="1">
    <name type="scientific">marine sediment metagenome</name>
    <dbReference type="NCBI Taxonomy" id="412755"/>
    <lineage>
        <taxon>unclassified sequences</taxon>
        <taxon>metagenomes</taxon>
        <taxon>ecological metagenomes</taxon>
    </lineage>
</organism>
<comment type="caution">
    <text evidence="1">The sequence shown here is derived from an EMBL/GenBank/DDBJ whole genome shotgun (WGS) entry which is preliminary data.</text>
</comment>
<proteinExistence type="predicted"/>
<dbReference type="EMBL" id="BARW01017441">
    <property type="protein sequence ID" value="GAJ01907.1"/>
    <property type="molecule type" value="Genomic_DNA"/>
</dbReference>
<name>X1UEA7_9ZZZZ</name>
<evidence type="ECO:0000313" key="1">
    <source>
        <dbReference type="EMBL" id="GAJ01907.1"/>
    </source>
</evidence>
<dbReference type="AlphaFoldDB" id="X1UEA7"/>
<gene>
    <name evidence="1" type="ORF">S12H4_30133</name>
</gene>
<accession>X1UEA7</accession>
<sequence length="50" mass="5597">MSVRYFSASLFVVGFCSATGDVMLVLKALKFPKECYILDKGAEFDVLKEE</sequence>